<name>A0ACC5R6L5_9HYPH</name>
<sequence>MNLKWEVQHDGWVNGVWRKKGEIVFAPKAAMRFPELAGQVKEDKPPVEANETVVDETPSAPVESGKNGTGKRK</sequence>
<protein>
    <submittedName>
        <fullName evidence="1">Uncharacterized protein</fullName>
    </submittedName>
</protein>
<dbReference type="EMBL" id="JAENHL010000007">
    <property type="protein sequence ID" value="MBK1868255.1"/>
    <property type="molecule type" value="Genomic_DNA"/>
</dbReference>
<proteinExistence type="predicted"/>
<keyword evidence="2" id="KW-1185">Reference proteome</keyword>
<organism evidence="1 2">
    <name type="scientific">Taklimakanibacter albus</name>
    <dbReference type="NCBI Taxonomy" id="2800327"/>
    <lineage>
        <taxon>Bacteria</taxon>
        <taxon>Pseudomonadati</taxon>
        <taxon>Pseudomonadota</taxon>
        <taxon>Alphaproteobacteria</taxon>
        <taxon>Hyphomicrobiales</taxon>
        <taxon>Aestuariivirgaceae</taxon>
        <taxon>Taklimakanibacter</taxon>
    </lineage>
</organism>
<dbReference type="Proteomes" id="UP000616151">
    <property type="component" value="Unassembled WGS sequence"/>
</dbReference>
<reference evidence="1" key="1">
    <citation type="submission" date="2021-01" db="EMBL/GenBank/DDBJ databases">
        <authorList>
            <person name="Sun Q."/>
        </authorList>
    </citation>
    <scope>NUCLEOTIDE SEQUENCE</scope>
    <source>
        <strain evidence="1">YIM B02566</strain>
    </source>
</reference>
<evidence type="ECO:0000313" key="2">
    <source>
        <dbReference type="Proteomes" id="UP000616151"/>
    </source>
</evidence>
<gene>
    <name evidence="1" type="ORF">JHL16_18020</name>
</gene>
<evidence type="ECO:0000313" key="1">
    <source>
        <dbReference type="EMBL" id="MBK1868255.1"/>
    </source>
</evidence>
<comment type="caution">
    <text evidence="1">The sequence shown here is derived from an EMBL/GenBank/DDBJ whole genome shotgun (WGS) entry which is preliminary data.</text>
</comment>
<accession>A0ACC5R6L5</accession>